<keyword evidence="2" id="KW-1185">Reference proteome</keyword>
<dbReference type="OrthoDB" id="2924022at2"/>
<accession>I3DV70</accession>
<dbReference type="Proteomes" id="UP000010523">
    <property type="component" value="Unassembled WGS sequence"/>
</dbReference>
<reference evidence="1 2" key="1">
    <citation type="journal article" date="2012" name="Appl. Environ. Microbiol.">
        <title>Genome Sequence of Thermotolerant Bacillus methanolicus: Features and Regulation Related to Methylotrophy and Production of L-Lysine and L-Glutamate from Methanol.</title>
        <authorList>
            <person name="Heggeset T.M."/>
            <person name="Krog A."/>
            <person name="Balzer S."/>
            <person name="Wentzel A."/>
            <person name="Ellingsen T.E."/>
            <person name="Brautaset T."/>
        </authorList>
    </citation>
    <scope>NUCLEOTIDE SEQUENCE [LARGE SCALE GENOMIC DNA]</scope>
    <source>
        <strain evidence="1 2">PB1</strain>
    </source>
</reference>
<sequence length="62" mass="7097">MQKREEKYLTHAPKNHEFTIQTDDVFPNSKNFPGDSVDNHKNLEVANMIVGGKEIGQQNENL</sequence>
<name>I3DV70_BACMT</name>
<comment type="caution">
    <text evidence="1">The sequence shown here is derived from an EMBL/GenBank/DDBJ whole genome shotgun (WGS) entry which is preliminary data.</text>
</comment>
<dbReference type="EMBL" id="AFEU01000003">
    <property type="protein sequence ID" value="EIJ78141.1"/>
    <property type="molecule type" value="Genomic_DNA"/>
</dbReference>
<evidence type="ECO:0000313" key="1">
    <source>
        <dbReference type="EMBL" id="EIJ78141.1"/>
    </source>
</evidence>
<evidence type="ECO:0000313" key="2">
    <source>
        <dbReference type="Proteomes" id="UP000010523"/>
    </source>
</evidence>
<dbReference type="AlphaFoldDB" id="I3DV70"/>
<gene>
    <name evidence="1" type="ORF">PB1_11294</name>
</gene>
<dbReference type="PATRIC" id="fig|997296.3.peg.2376"/>
<organism evidence="1 2">
    <name type="scientific">Bacillus methanolicus PB1</name>
    <dbReference type="NCBI Taxonomy" id="997296"/>
    <lineage>
        <taxon>Bacteria</taxon>
        <taxon>Bacillati</taxon>
        <taxon>Bacillota</taxon>
        <taxon>Bacilli</taxon>
        <taxon>Bacillales</taxon>
        <taxon>Bacillaceae</taxon>
        <taxon>Bacillus</taxon>
    </lineage>
</organism>
<protein>
    <submittedName>
        <fullName evidence="1">Uncharacterized protein</fullName>
    </submittedName>
</protein>
<dbReference type="eggNOG" id="ENOG502ZWMV">
    <property type="taxonomic scope" value="Bacteria"/>
</dbReference>
<proteinExistence type="predicted"/>